<feature type="coiled-coil region" evidence="1">
    <location>
        <begin position="42"/>
        <end position="79"/>
    </location>
</feature>
<comment type="caution">
    <text evidence="3">The sequence shown here is derived from an EMBL/GenBank/DDBJ whole genome shotgun (WGS) entry which is preliminary data.</text>
</comment>
<evidence type="ECO:0000256" key="1">
    <source>
        <dbReference type="SAM" id="Coils"/>
    </source>
</evidence>
<feature type="compositionally biased region" description="Basic residues" evidence="2">
    <location>
        <begin position="235"/>
        <end position="246"/>
    </location>
</feature>
<sequence>MKALEQIEKAREETREWLRAELDGGLLSEEEGEDRQLSELSKRELQALKEDLEGRLEDLQSLKAEIGDEEKQKRQLLTSEVLETRRWLHKVKTEDFERRTFIMTRRSVQSALREVQQSRQGKTFYDDEMQELEDLDKAQRQYQTLSEAEQEDFRERLDSDLEQLLDEAIDPGRKSYEEVLIQEGEGTEAPSGKSPGSTEVDQRREGKQEERDEKDQSGKDQDEKDKDTGPDRSKGRVRRGRGGRGR</sequence>
<name>A0A9X2V8H6_9BACT</name>
<keyword evidence="1" id="KW-0175">Coiled coil</keyword>
<dbReference type="RefSeq" id="WP_259040522.1">
    <property type="nucleotide sequence ID" value="NZ_JANUBL010000011.1"/>
</dbReference>
<reference evidence="3" key="1">
    <citation type="submission" date="2022-08" db="EMBL/GenBank/DDBJ databases">
        <title>Genomic Encyclopedia of Type Strains, Phase V (KMG-V): Genome sequencing to study the core and pangenomes of soil and plant-associated prokaryotes.</title>
        <authorList>
            <person name="Whitman W."/>
        </authorList>
    </citation>
    <scope>NUCLEOTIDE SEQUENCE</scope>
    <source>
        <strain evidence="3">SP3026</strain>
    </source>
</reference>
<gene>
    <name evidence="3" type="ORF">GGP45_003219</name>
</gene>
<feature type="region of interest" description="Disordered" evidence="2">
    <location>
        <begin position="167"/>
        <end position="246"/>
    </location>
</feature>
<evidence type="ECO:0000313" key="4">
    <source>
        <dbReference type="Proteomes" id="UP001155144"/>
    </source>
</evidence>
<feature type="compositionally biased region" description="Basic and acidic residues" evidence="2">
    <location>
        <begin position="200"/>
        <end position="234"/>
    </location>
</feature>
<dbReference type="EMBL" id="JANUBL010000011">
    <property type="protein sequence ID" value="MCS4122851.1"/>
    <property type="molecule type" value="Genomic_DNA"/>
</dbReference>
<evidence type="ECO:0000313" key="3">
    <source>
        <dbReference type="EMBL" id="MCS4122851.1"/>
    </source>
</evidence>
<dbReference type="AlphaFoldDB" id="A0A9X2V8H6"/>
<proteinExistence type="predicted"/>
<protein>
    <submittedName>
        <fullName evidence="3">Uncharacterized protein</fullName>
    </submittedName>
</protein>
<organism evidence="3 4">
    <name type="scientific">Salinibacter ruber</name>
    <dbReference type="NCBI Taxonomy" id="146919"/>
    <lineage>
        <taxon>Bacteria</taxon>
        <taxon>Pseudomonadati</taxon>
        <taxon>Rhodothermota</taxon>
        <taxon>Rhodothermia</taxon>
        <taxon>Rhodothermales</taxon>
        <taxon>Salinibacteraceae</taxon>
        <taxon>Salinibacter</taxon>
    </lineage>
</organism>
<evidence type="ECO:0000256" key="2">
    <source>
        <dbReference type="SAM" id="MobiDB-lite"/>
    </source>
</evidence>
<accession>A0A9X2V8H6</accession>
<dbReference type="Proteomes" id="UP001155144">
    <property type="component" value="Unassembled WGS sequence"/>
</dbReference>